<dbReference type="RefSeq" id="WP_206728298.1">
    <property type="nucleotide sequence ID" value="NZ_CP071090.1"/>
</dbReference>
<sequence length="186" mass="21002">MTRRGTTPAPPSASDWSELEHSLVTSWRLDMLAVQADLLQQQGDPRGELMALDLNPTPDDRGWRHRRQELLARWLGELLAARAGRLVQHGFIHALRDDRFHPPGLLDSPLGTFVRSYTVRGDEQALARLVSRPRPWLVHQRGTLDTGSRAPLPRRPPARPSFTSCGAGELPSREQQRLAVRLPRPR</sequence>
<gene>
    <name evidence="2" type="ORF">JY651_18305</name>
</gene>
<evidence type="ECO:0000313" key="3">
    <source>
        <dbReference type="Proteomes" id="UP000662747"/>
    </source>
</evidence>
<proteinExistence type="predicted"/>
<feature type="region of interest" description="Disordered" evidence="1">
    <location>
        <begin position="140"/>
        <end position="186"/>
    </location>
</feature>
<evidence type="ECO:0000313" key="2">
    <source>
        <dbReference type="EMBL" id="QSQ26756.1"/>
    </source>
</evidence>
<accession>A0ABX7P8H9</accession>
<name>A0ABX7P8H9_9BACT</name>
<organism evidence="2 3">
    <name type="scientific">Pyxidicoccus parkwayensis</name>
    <dbReference type="NCBI Taxonomy" id="2813578"/>
    <lineage>
        <taxon>Bacteria</taxon>
        <taxon>Pseudomonadati</taxon>
        <taxon>Myxococcota</taxon>
        <taxon>Myxococcia</taxon>
        <taxon>Myxococcales</taxon>
        <taxon>Cystobacterineae</taxon>
        <taxon>Myxococcaceae</taxon>
        <taxon>Pyxidicoccus</taxon>
    </lineage>
</organism>
<dbReference type="Proteomes" id="UP000662747">
    <property type="component" value="Chromosome"/>
</dbReference>
<evidence type="ECO:0000256" key="1">
    <source>
        <dbReference type="SAM" id="MobiDB-lite"/>
    </source>
</evidence>
<reference evidence="2 3" key="1">
    <citation type="submission" date="2021-02" db="EMBL/GenBank/DDBJ databases">
        <title>De Novo genome assembly of isolated myxobacteria.</title>
        <authorList>
            <person name="Stevens D.C."/>
        </authorList>
    </citation>
    <scope>NUCLEOTIDE SEQUENCE [LARGE SCALE GENOMIC DNA]</scope>
    <source>
        <strain evidence="3">SCPEA02</strain>
    </source>
</reference>
<protein>
    <submittedName>
        <fullName evidence="2">Uncharacterized protein</fullName>
    </submittedName>
</protein>
<dbReference type="EMBL" id="CP071090">
    <property type="protein sequence ID" value="QSQ26756.1"/>
    <property type="molecule type" value="Genomic_DNA"/>
</dbReference>
<keyword evidence="3" id="KW-1185">Reference proteome</keyword>